<reference evidence="3" key="1">
    <citation type="submission" date="2021-01" db="EMBL/GenBank/DDBJ databases">
        <authorList>
            <person name="Corre E."/>
            <person name="Pelletier E."/>
            <person name="Niang G."/>
            <person name="Scheremetjew M."/>
            <person name="Finn R."/>
            <person name="Kale V."/>
            <person name="Holt S."/>
            <person name="Cochrane G."/>
            <person name="Meng A."/>
            <person name="Brown T."/>
            <person name="Cohen L."/>
        </authorList>
    </citation>
    <scope>NUCLEOTIDE SEQUENCE</scope>
    <source>
        <strain evidence="3">ECT3854</strain>
    </source>
</reference>
<feature type="region of interest" description="Disordered" evidence="1">
    <location>
        <begin position="52"/>
        <end position="75"/>
    </location>
</feature>
<protein>
    <submittedName>
        <fullName evidence="3">Uncharacterized protein</fullName>
    </submittedName>
</protein>
<name>A0A7S1D136_CYCTE</name>
<sequence length="230" mass="25846">MVTLSQGGAALSLLLLWMATSGVSGFVLPILRNHVGERGFEPLFMGQRGKRIKKEKKRAMREPTPPRIETPYGPIRLNKPPRKCEKCSGRGMLRCHVCEGRGVVRKTGSSKSNRVEMRNVVGSQWTSVHTREGHRHYRVAEMMGSPKKKNVQLRMGNCCGDPISFWVPVDELKNKSLWRKGWVTLEDIIRADGGELLDVAICFRCKGDRVLQCLDCGGTGMIESYEPLHN</sequence>
<dbReference type="NCBIfam" id="TIGR02450">
    <property type="entry name" value="TIGR02450 family Trp-rich protein"/>
    <property type="match status" value="1"/>
</dbReference>
<organism evidence="3">
    <name type="scientific">Cyclophora tenuis</name>
    <name type="common">Marine diatom</name>
    <dbReference type="NCBI Taxonomy" id="216820"/>
    <lineage>
        <taxon>Eukaryota</taxon>
        <taxon>Sar</taxon>
        <taxon>Stramenopiles</taxon>
        <taxon>Ochrophyta</taxon>
        <taxon>Bacillariophyta</taxon>
        <taxon>Fragilariophyceae</taxon>
        <taxon>Fragilariophycidae</taxon>
        <taxon>Cyclophorales</taxon>
        <taxon>Cyclophoraceae</taxon>
        <taxon>Cyclophora</taxon>
    </lineage>
</organism>
<gene>
    <name evidence="3" type="ORF">CTEN0397_LOCUS4308</name>
</gene>
<evidence type="ECO:0000256" key="1">
    <source>
        <dbReference type="SAM" id="MobiDB-lite"/>
    </source>
</evidence>
<dbReference type="Pfam" id="PF09493">
    <property type="entry name" value="DUF2389"/>
    <property type="match status" value="1"/>
</dbReference>
<dbReference type="EMBL" id="HBFW01006636">
    <property type="protein sequence ID" value="CAD8933279.1"/>
    <property type="molecule type" value="Transcribed_RNA"/>
</dbReference>
<dbReference type="SUPFAM" id="SSF57938">
    <property type="entry name" value="DnaJ/Hsp40 cysteine-rich domain"/>
    <property type="match status" value="1"/>
</dbReference>
<dbReference type="InterPro" id="IPR012663">
    <property type="entry name" value="CHP02450_Tryp"/>
</dbReference>
<dbReference type="AlphaFoldDB" id="A0A7S1D136"/>
<evidence type="ECO:0000313" key="3">
    <source>
        <dbReference type="EMBL" id="CAD8933279.1"/>
    </source>
</evidence>
<keyword evidence="2" id="KW-0732">Signal</keyword>
<accession>A0A7S1D136</accession>
<feature type="signal peptide" evidence="2">
    <location>
        <begin position="1"/>
        <end position="25"/>
    </location>
</feature>
<proteinExistence type="predicted"/>
<evidence type="ECO:0000256" key="2">
    <source>
        <dbReference type="SAM" id="SignalP"/>
    </source>
</evidence>
<dbReference type="InterPro" id="IPR036410">
    <property type="entry name" value="HSP_DnaJ_Cys-rich_dom_sf"/>
</dbReference>
<feature type="chain" id="PRO_5031136164" evidence="2">
    <location>
        <begin position="26"/>
        <end position="230"/>
    </location>
</feature>